<dbReference type="eggNOG" id="COG5435">
    <property type="taxonomic scope" value="Bacteria"/>
</dbReference>
<dbReference type="GO" id="GO:0005509">
    <property type="term" value="F:calcium ion binding"/>
    <property type="evidence" value="ECO:0007669"/>
    <property type="project" value="InterPro"/>
</dbReference>
<dbReference type="STRING" id="515635.Dtur_1646"/>
<dbReference type="InParanoid" id="B8E345"/>
<accession>B8E345</accession>
<dbReference type="EMBL" id="CP001251">
    <property type="protein sequence ID" value="ACK42919.1"/>
    <property type="molecule type" value="Genomic_DNA"/>
</dbReference>
<dbReference type="RefSeq" id="WP_012583994.1">
    <property type="nucleotide sequence ID" value="NC_011661.1"/>
</dbReference>
<dbReference type="Gene3D" id="3.40.1000.10">
    <property type="entry name" value="Mog1/PsbP, alpha/beta/alpha sandwich"/>
    <property type="match status" value="1"/>
</dbReference>
<dbReference type="EnsemblBacteria" id="ACK42919">
    <property type="protein sequence ID" value="ACK42919"/>
    <property type="gene ID" value="Dtur_1646"/>
</dbReference>
<dbReference type="HOGENOM" id="CLU_1508313_0_0_0"/>
<keyword evidence="3" id="KW-1185">Reference proteome</keyword>
<evidence type="ECO:0000259" key="1">
    <source>
        <dbReference type="Pfam" id="PF01789"/>
    </source>
</evidence>
<protein>
    <recommendedName>
        <fullName evidence="1">PsbP C-terminal domain-containing protein</fullName>
    </recommendedName>
</protein>
<organism evidence="2 3">
    <name type="scientific">Dictyoglomus turgidum (strain DSM 6724 / Z-1310)</name>
    <dbReference type="NCBI Taxonomy" id="515635"/>
    <lineage>
        <taxon>Bacteria</taxon>
        <taxon>Pseudomonadati</taxon>
        <taxon>Dictyoglomota</taxon>
        <taxon>Dictyoglomia</taxon>
        <taxon>Dictyoglomales</taxon>
        <taxon>Dictyoglomaceae</taxon>
        <taxon>Dictyoglomus</taxon>
    </lineage>
</organism>
<dbReference type="KEGG" id="dtu:Dtur_1646"/>
<proteinExistence type="predicted"/>
<dbReference type="OrthoDB" id="9813288at2"/>
<dbReference type="GO" id="GO:0009654">
    <property type="term" value="C:photosystem II oxygen evolving complex"/>
    <property type="evidence" value="ECO:0007669"/>
    <property type="project" value="InterPro"/>
</dbReference>
<reference evidence="3" key="1">
    <citation type="journal article" date="2016" name="Front. Microbiol.">
        <title>The complete genome sequence of hyperthermophile Dictyoglomus turgidum DSM 6724 reveals a specialized carbohydrate fermentor.</title>
        <authorList>
            <person name="Brumm P.J."/>
            <person name="Gowda K."/>
            <person name="Robb F.T."/>
            <person name="Mead D.A."/>
        </authorList>
    </citation>
    <scope>NUCLEOTIDE SEQUENCE [LARGE SCALE GENOMIC DNA]</scope>
    <source>
        <strain evidence="3">DSM 6724 / Z-1310</strain>
    </source>
</reference>
<dbReference type="GO" id="GO:0015979">
    <property type="term" value="P:photosynthesis"/>
    <property type="evidence" value="ECO:0007669"/>
    <property type="project" value="InterPro"/>
</dbReference>
<dbReference type="InterPro" id="IPR002683">
    <property type="entry name" value="PsbP_C"/>
</dbReference>
<gene>
    <name evidence="2" type="ordered locus">Dtur_1646</name>
</gene>
<name>B8E345_DICTD</name>
<sequence length="178" mass="20420">MRKLLKLLLFISLILCFSFNILLADTNKYVDEKLGFSIVPPEGWEVKDGKPYNLAVMFVGPADEGFMPNFNINVVNLPGEVTEINEDLISEIKVQLEAVGEYYGSLEFISEGVRDVSKYKGYEIVYTLNVDKGLSFEQKQVYIIYEGRFYIFTFTSLKDNFEKNLPAFEKSLSTFEIL</sequence>
<dbReference type="Proteomes" id="UP000007719">
    <property type="component" value="Chromosome"/>
</dbReference>
<dbReference type="Pfam" id="PF01789">
    <property type="entry name" value="PsbP"/>
    <property type="match status" value="1"/>
</dbReference>
<dbReference type="GO" id="GO:0019898">
    <property type="term" value="C:extrinsic component of membrane"/>
    <property type="evidence" value="ECO:0007669"/>
    <property type="project" value="InterPro"/>
</dbReference>
<feature type="domain" description="PsbP C-terminal" evidence="1">
    <location>
        <begin position="25"/>
        <end position="177"/>
    </location>
</feature>
<evidence type="ECO:0000313" key="3">
    <source>
        <dbReference type="Proteomes" id="UP000007719"/>
    </source>
</evidence>
<dbReference type="AlphaFoldDB" id="B8E345"/>
<evidence type="ECO:0000313" key="2">
    <source>
        <dbReference type="EMBL" id="ACK42919.1"/>
    </source>
</evidence>